<protein>
    <submittedName>
        <fullName evidence="2">Uncharacterized protein</fullName>
    </submittedName>
</protein>
<dbReference type="OrthoDB" id="8023605at2759"/>
<feature type="compositionally biased region" description="Polar residues" evidence="1">
    <location>
        <begin position="84"/>
        <end position="96"/>
    </location>
</feature>
<gene>
    <name evidence="2" type="ORF">A7U60_g2439</name>
</gene>
<evidence type="ECO:0000313" key="3">
    <source>
        <dbReference type="Proteomes" id="UP000757232"/>
    </source>
</evidence>
<evidence type="ECO:0000256" key="1">
    <source>
        <dbReference type="SAM" id="MobiDB-lite"/>
    </source>
</evidence>
<evidence type="ECO:0000313" key="2">
    <source>
        <dbReference type="EMBL" id="OCB90340.1"/>
    </source>
</evidence>
<proteinExistence type="predicted"/>
<dbReference type="EMBL" id="LNZH02000135">
    <property type="protein sequence ID" value="OCB90340.1"/>
    <property type="molecule type" value="Genomic_DNA"/>
</dbReference>
<comment type="caution">
    <text evidence="2">The sequence shown here is derived from an EMBL/GenBank/DDBJ whole genome shotgun (WGS) entry which is preliminary data.</text>
</comment>
<keyword evidence="3" id="KW-1185">Reference proteome</keyword>
<dbReference type="AlphaFoldDB" id="A0A9Q5I269"/>
<reference evidence="2" key="1">
    <citation type="submission" date="2016-06" db="EMBL/GenBank/DDBJ databases">
        <title>Draft Genome sequence of the fungus Inonotus baumii.</title>
        <authorList>
            <person name="Zhu H."/>
            <person name="Lin W."/>
        </authorList>
    </citation>
    <scope>NUCLEOTIDE SEQUENCE</scope>
    <source>
        <strain evidence="2">821</strain>
    </source>
</reference>
<accession>A0A9Q5I269</accession>
<dbReference type="Proteomes" id="UP000757232">
    <property type="component" value="Unassembled WGS sequence"/>
</dbReference>
<name>A0A9Q5I269_SANBA</name>
<sequence length="96" mass="10703">MELNRKTKAQYLGPYVVVCKTKASSYVIVELDGSVSKIRVAAFRLIPYLPRLNLSVPITKLVNAADDELENDINPLIEPEEDNVSNTQSESENLNP</sequence>
<organism evidence="2 3">
    <name type="scientific">Sanghuangporus baumii</name>
    <name type="common">Phellinus baumii</name>
    <dbReference type="NCBI Taxonomy" id="108892"/>
    <lineage>
        <taxon>Eukaryota</taxon>
        <taxon>Fungi</taxon>
        <taxon>Dikarya</taxon>
        <taxon>Basidiomycota</taxon>
        <taxon>Agaricomycotina</taxon>
        <taxon>Agaricomycetes</taxon>
        <taxon>Hymenochaetales</taxon>
        <taxon>Hymenochaetaceae</taxon>
        <taxon>Sanghuangporus</taxon>
    </lineage>
</organism>
<feature type="region of interest" description="Disordered" evidence="1">
    <location>
        <begin position="72"/>
        <end position="96"/>
    </location>
</feature>